<dbReference type="InterPro" id="IPR043132">
    <property type="entry name" value="BCAT-like_C"/>
</dbReference>
<reference evidence="5 6" key="1">
    <citation type="submission" date="2020-08" db="EMBL/GenBank/DDBJ databases">
        <title>Genomic Encyclopedia of Type Strains, Phase IV (KMG-IV): sequencing the most valuable type-strain genomes for metagenomic binning, comparative biology and taxonomic classification.</title>
        <authorList>
            <person name="Goeker M."/>
        </authorList>
    </citation>
    <scope>NUCLEOTIDE SEQUENCE [LARGE SCALE GENOMIC DNA]</scope>
    <source>
        <strain evidence="5 6">DSM 24696</strain>
    </source>
</reference>
<comment type="caution">
    <text evidence="5">The sequence shown here is derived from an EMBL/GenBank/DDBJ whole genome shotgun (WGS) entry which is preliminary data.</text>
</comment>
<dbReference type="GO" id="GO:0008696">
    <property type="term" value="F:4-amino-4-deoxychorismate lyase activity"/>
    <property type="evidence" value="ECO:0007669"/>
    <property type="project" value="UniProtKB-EC"/>
</dbReference>
<dbReference type="InterPro" id="IPR036038">
    <property type="entry name" value="Aminotransferase-like"/>
</dbReference>
<dbReference type="GO" id="GO:0005829">
    <property type="term" value="C:cytosol"/>
    <property type="evidence" value="ECO:0007669"/>
    <property type="project" value="TreeGrafter"/>
</dbReference>
<evidence type="ECO:0000256" key="3">
    <source>
        <dbReference type="ARBA" id="ARBA00011738"/>
    </source>
</evidence>
<comment type="cofactor">
    <cofactor evidence="1">
        <name>pyridoxal 5'-phosphate</name>
        <dbReference type="ChEBI" id="CHEBI:597326"/>
    </cofactor>
</comment>
<keyword evidence="6" id="KW-1185">Reference proteome</keyword>
<comment type="subunit">
    <text evidence="3">Homodimer.</text>
</comment>
<proteinExistence type="inferred from homology"/>
<dbReference type="AlphaFoldDB" id="A0A840QTN6"/>
<evidence type="ECO:0000256" key="4">
    <source>
        <dbReference type="ARBA" id="ARBA00022898"/>
    </source>
</evidence>
<protein>
    <submittedName>
        <fullName evidence="5">4-amino-4-deoxychorismate lyase</fullName>
        <ecNumber evidence="5">4.1.3.38</ecNumber>
    </submittedName>
</protein>
<organism evidence="5 6">
    <name type="scientific">Texcoconibacillus texcoconensis</name>
    <dbReference type="NCBI Taxonomy" id="1095777"/>
    <lineage>
        <taxon>Bacteria</taxon>
        <taxon>Bacillati</taxon>
        <taxon>Bacillota</taxon>
        <taxon>Bacilli</taxon>
        <taxon>Bacillales</taxon>
        <taxon>Bacillaceae</taxon>
        <taxon>Texcoconibacillus</taxon>
    </lineage>
</organism>
<dbReference type="InterPro" id="IPR001544">
    <property type="entry name" value="Aminotrans_IV"/>
</dbReference>
<gene>
    <name evidence="5" type="ORF">HNQ41_003105</name>
</gene>
<dbReference type="FunFam" id="3.20.10.10:FF:000002">
    <property type="entry name" value="D-alanine aminotransferase"/>
    <property type="match status" value="1"/>
</dbReference>
<dbReference type="CDD" id="cd00449">
    <property type="entry name" value="PLPDE_IV"/>
    <property type="match status" value="1"/>
</dbReference>
<dbReference type="EC" id="4.1.3.38" evidence="5"/>
<dbReference type="Gene3D" id="3.20.10.10">
    <property type="entry name" value="D-amino Acid Aminotransferase, subunit A, domain 2"/>
    <property type="match status" value="1"/>
</dbReference>
<dbReference type="InterPro" id="IPR043131">
    <property type="entry name" value="BCAT-like_N"/>
</dbReference>
<keyword evidence="4" id="KW-0663">Pyridoxal phosphate</keyword>
<dbReference type="PANTHER" id="PTHR42743:SF11">
    <property type="entry name" value="AMINODEOXYCHORISMATE LYASE"/>
    <property type="match status" value="1"/>
</dbReference>
<keyword evidence="5" id="KW-0456">Lyase</keyword>
<dbReference type="GO" id="GO:0046394">
    <property type="term" value="P:carboxylic acid biosynthetic process"/>
    <property type="evidence" value="ECO:0007669"/>
    <property type="project" value="UniProtKB-ARBA"/>
</dbReference>
<dbReference type="Pfam" id="PF01063">
    <property type="entry name" value="Aminotran_4"/>
    <property type="match status" value="1"/>
</dbReference>
<evidence type="ECO:0000256" key="1">
    <source>
        <dbReference type="ARBA" id="ARBA00001933"/>
    </source>
</evidence>
<dbReference type="GO" id="GO:0008652">
    <property type="term" value="P:amino acid biosynthetic process"/>
    <property type="evidence" value="ECO:0007669"/>
    <property type="project" value="UniProtKB-ARBA"/>
</dbReference>
<dbReference type="RefSeq" id="WP_184665283.1">
    <property type="nucleotide sequence ID" value="NZ_JACHHB010000018.1"/>
</dbReference>
<dbReference type="Proteomes" id="UP000551878">
    <property type="component" value="Unassembled WGS sequence"/>
</dbReference>
<evidence type="ECO:0000256" key="2">
    <source>
        <dbReference type="ARBA" id="ARBA00009320"/>
    </source>
</evidence>
<accession>A0A840QTN6</accession>
<dbReference type="Gene3D" id="3.30.470.10">
    <property type="match status" value="1"/>
</dbReference>
<name>A0A840QTN6_9BACI</name>
<dbReference type="SUPFAM" id="SSF56752">
    <property type="entry name" value="D-aminoacid aminotransferase-like PLP-dependent enzymes"/>
    <property type="match status" value="1"/>
</dbReference>
<dbReference type="InterPro" id="IPR050571">
    <property type="entry name" value="Class-IV_PLP-Dep_Aminotrnsfr"/>
</dbReference>
<sequence>MYLYVNGLFQKETEAVISPFDHGFMYGVGLFETFRTYQGHPFLLDDHFVRLQKSCQELKIPFLYNRDEVADIISRLLELNQMDDAYFRWNVSAGEGPVGLQTEGYDQPTTIVYTKRLSVNNDYLEKRLVVLNTRRNSPEGTSRLKSHHFLNNIYGKREVGNDPNVEGLFLNDEGDVTEGVVSNVFWIKGDRLYTPHVETGALEGVTRSFLLYLARFVGLTPIEGRFPIEHMYDAEEVFITNSIQEIVAIRSLDEHLFPGKTGEKFRELLALYRSHTGSLWSKNDL</sequence>
<comment type="similarity">
    <text evidence="2">Belongs to the class-IV pyridoxal-phosphate-dependent aminotransferase family.</text>
</comment>
<evidence type="ECO:0000313" key="6">
    <source>
        <dbReference type="Proteomes" id="UP000551878"/>
    </source>
</evidence>
<dbReference type="NCBIfam" id="NF005800">
    <property type="entry name" value="PRK07650.1"/>
    <property type="match status" value="1"/>
</dbReference>
<dbReference type="EMBL" id="JACHHB010000018">
    <property type="protein sequence ID" value="MBB5174882.1"/>
    <property type="molecule type" value="Genomic_DNA"/>
</dbReference>
<dbReference type="PANTHER" id="PTHR42743">
    <property type="entry name" value="AMINO-ACID AMINOTRANSFERASE"/>
    <property type="match status" value="1"/>
</dbReference>
<evidence type="ECO:0000313" key="5">
    <source>
        <dbReference type="EMBL" id="MBB5174882.1"/>
    </source>
</evidence>